<protein>
    <submittedName>
        <fullName evidence="5">Sir2 family protein</fullName>
    </submittedName>
</protein>
<dbReference type="AlphaFoldDB" id="A0A146KE09"/>
<keyword evidence="1" id="KW-0808">Transferase</keyword>
<dbReference type="PANTHER" id="PTHR11085">
    <property type="entry name" value="NAD-DEPENDENT PROTEIN DEACYLASE SIRTUIN-5, MITOCHONDRIAL-RELATED"/>
    <property type="match status" value="1"/>
</dbReference>
<dbReference type="Gene3D" id="3.40.50.1220">
    <property type="entry name" value="TPP-binding domain"/>
    <property type="match status" value="1"/>
</dbReference>
<dbReference type="InterPro" id="IPR026591">
    <property type="entry name" value="Sirtuin_cat_small_dom_sf"/>
</dbReference>
<dbReference type="GO" id="GO:0017136">
    <property type="term" value="F:histone deacetylase activity, NAD-dependent"/>
    <property type="evidence" value="ECO:0007669"/>
    <property type="project" value="TreeGrafter"/>
</dbReference>
<keyword evidence="3" id="KW-0862">Zinc</keyword>
<evidence type="ECO:0000259" key="4">
    <source>
        <dbReference type="PROSITE" id="PS50305"/>
    </source>
</evidence>
<organism evidence="5">
    <name type="scientific">Trepomonas sp. PC1</name>
    <dbReference type="NCBI Taxonomy" id="1076344"/>
    <lineage>
        <taxon>Eukaryota</taxon>
        <taxon>Metamonada</taxon>
        <taxon>Diplomonadida</taxon>
        <taxon>Hexamitidae</taxon>
        <taxon>Hexamitinae</taxon>
        <taxon>Trepomonas</taxon>
    </lineage>
</organism>
<gene>
    <name evidence="5" type="ORF">TPC1_13313</name>
</gene>
<dbReference type="EMBL" id="GDID01002462">
    <property type="protein sequence ID" value="JAP94144.1"/>
    <property type="molecule type" value="Transcribed_RNA"/>
</dbReference>
<dbReference type="GO" id="GO:0005634">
    <property type="term" value="C:nucleus"/>
    <property type="evidence" value="ECO:0007669"/>
    <property type="project" value="TreeGrafter"/>
</dbReference>
<feature type="binding site" evidence="3">
    <location>
        <position position="155"/>
    </location>
    <ligand>
        <name>Zn(2+)</name>
        <dbReference type="ChEBI" id="CHEBI:29105"/>
    </ligand>
</feature>
<feature type="binding site" evidence="3">
    <location>
        <position position="153"/>
    </location>
    <ligand>
        <name>Zn(2+)</name>
        <dbReference type="ChEBI" id="CHEBI:29105"/>
    </ligand>
</feature>
<feature type="domain" description="Deacetylase sirtuin-type" evidence="4">
    <location>
        <begin position="1"/>
        <end position="247"/>
    </location>
</feature>
<feature type="active site" description="Proton acceptor" evidence="3">
    <location>
        <position position="120"/>
    </location>
</feature>
<proteinExistence type="predicted"/>
<accession>A0A146KE09</accession>
<dbReference type="Pfam" id="PF02146">
    <property type="entry name" value="SIR2"/>
    <property type="match status" value="1"/>
</dbReference>
<feature type="binding site" evidence="3">
    <location>
        <position position="129"/>
    </location>
    <ligand>
        <name>Zn(2+)</name>
        <dbReference type="ChEBI" id="CHEBI:29105"/>
    </ligand>
</feature>
<dbReference type="InterPro" id="IPR026590">
    <property type="entry name" value="Ssirtuin_cat_dom"/>
</dbReference>
<dbReference type="InterPro" id="IPR050134">
    <property type="entry name" value="NAD-dep_sirtuin_deacylases"/>
</dbReference>
<name>A0A146KE09_9EUKA</name>
<dbReference type="InterPro" id="IPR003000">
    <property type="entry name" value="Sirtuin"/>
</dbReference>
<reference evidence="5" key="1">
    <citation type="submission" date="2015-07" db="EMBL/GenBank/DDBJ databases">
        <title>Adaptation to a free-living lifestyle via gene acquisitions in the diplomonad Trepomonas sp. PC1.</title>
        <authorList>
            <person name="Xu F."/>
            <person name="Jerlstrom-Hultqvist J."/>
            <person name="Kolisko M."/>
            <person name="Simpson A.G.B."/>
            <person name="Roger A.J."/>
            <person name="Svard S.G."/>
            <person name="Andersson J.O."/>
        </authorList>
    </citation>
    <scope>NUCLEOTIDE SEQUENCE</scope>
    <source>
        <strain evidence="5">PC1</strain>
    </source>
</reference>
<evidence type="ECO:0000256" key="1">
    <source>
        <dbReference type="ARBA" id="ARBA00022679"/>
    </source>
</evidence>
<feature type="non-terminal residue" evidence="5">
    <location>
        <position position="1"/>
    </location>
</feature>
<feature type="binding site" evidence="3">
    <location>
        <position position="132"/>
    </location>
    <ligand>
        <name>Zn(2+)</name>
        <dbReference type="ChEBI" id="CHEBI:29105"/>
    </ligand>
</feature>
<dbReference type="Gene3D" id="3.30.1600.10">
    <property type="entry name" value="SIR2/SIRT2 'Small Domain"/>
    <property type="match status" value="1"/>
</dbReference>
<dbReference type="PANTHER" id="PTHR11085:SF10">
    <property type="entry name" value="NAD-DEPENDENT PROTEIN DEACYLASE SIRTUIN-5, MITOCHONDRIAL-RELATED"/>
    <property type="match status" value="1"/>
</dbReference>
<evidence type="ECO:0000256" key="2">
    <source>
        <dbReference type="ARBA" id="ARBA00023027"/>
    </source>
</evidence>
<dbReference type="SUPFAM" id="SSF52467">
    <property type="entry name" value="DHS-like NAD/FAD-binding domain"/>
    <property type="match status" value="1"/>
</dbReference>
<evidence type="ECO:0000256" key="3">
    <source>
        <dbReference type="PROSITE-ProRule" id="PRU00236"/>
    </source>
</evidence>
<keyword evidence="3" id="KW-0479">Metal-binding</keyword>
<evidence type="ECO:0000313" key="5">
    <source>
        <dbReference type="EMBL" id="JAP94144.1"/>
    </source>
</evidence>
<keyword evidence="2" id="KW-0520">NAD</keyword>
<dbReference type="GO" id="GO:0046872">
    <property type="term" value="F:metal ion binding"/>
    <property type="evidence" value="ECO:0007669"/>
    <property type="project" value="UniProtKB-KW"/>
</dbReference>
<dbReference type="GO" id="GO:0070403">
    <property type="term" value="F:NAD+ binding"/>
    <property type="evidence" value="ECO:0007669"/>
    <property type="project" value="InterPro"/>
</dbReference>
<dbReference type="PROSITE" id="PS50305">
    <property type="entry name" value="SIRTUIN"/>
    <property type="match status" value="1"/>
</dbReference>
<sequence>KDVAKKILEEGQVLMLTGAGISCACGIPDFRSPKSGLYDNLQSYNLPFPTLMFTIDYFRMRPRPFYKLIGNLFPDTPYQPSVTHYLISLLEKKQKMKLYVTQNIDDLEQRAGLQKIVQAHGSFLNCSKCIDCGKVYPSLTVLSASLDEAIPFCSCGALIKPNLVFFGENVQVPFNKVARACQEAKSLIVMGTSLNVGPVNQIPNQVTCQRVLVNREKVGNFDVQKDLCFLEDCDPFSLKLIKELGWEKDYLQLKHQQEVLNTTWGDYKADELQDDQLELIAVTGSLIIPTAEKKDKLMFCLSSYEQIQRLNKKCNIKEVKFSDEQVPPEFKSKIKDLNKIFSPQNELTCYAPLDGHYSSYCYKFIEIQNEGDQWDIVTSQVSKTKLGQLFNMVGKMISKSDTDVHVEEQKLKGQRTVKQVKSKVAEIE</sequence>
<dbReference type="InterPro" id="IPR029035">
    <property type="entry name" value="DHS-like_NAD/FAD-binding_dom"/>
</dbReference>